<dbReference type="OrthoDB" id="7859692at2"/>
<dbReference type="RefSeq" id="WP_085817146.1">
    <property type="nucleotide sequence ID" value="NZ_FWFU01000002.1"/>
</dbReference>
<evidence type="ECO:0000313" key="1">
    <source>
        <dbReference type="EMBL" id="SLN31797.1"/>
    </source>
</evidence>
<reference evidence="1 2" key="1">
    <citation type="submission" date="2017-03" db="EMBL/GenBank/DDBJ databases">
        <authorList>
            <person name="Afonso C.L."/>
            <person name="Miller P.J."/>
            <person name="Scott M.A."/>
            <person name="Spackman E."/>
            <person name="Goraichik I."/>
            <person name="Dimitrov K.M."/>
            <person name="Suarez D.L."/>
            <person name="Swayne D.E."/>
        </authorList>
    </citation>
    <scope>NUCLEOTIDE SEQUENCE [LARGE SCALE GENOMIC DNA]</scope>
    <source>
        <strain evidence="1 2">CECT 8110</strain>
    </source>
</reference>
<keyword evidence="2" id="KW-1185">Reference proteome</keyword>
<protein>
    <submittedName>
        <fullName evidence="1">Uncharacterized protein</fullName>
    </submittedName>
</protein>
<accession>A0A1X6YX10</accession>
<dbReference type="Proteomes" id="UP000193207">
    <property type="component" value="Unassembled WGS sequence"/>
</dbReference>
<proteinExistence type="predicted"/>
<evidence type="ECO:0000313" key="2">
    <source>
        <dbReference type="Proteomes" id="UP000193207"/>
    </source>
</evidence>
<dbReference type="AlphaFoldDB" id="A0A1X6YX10"/>
<dbReference type="EMBL" id="FWFU01000002">
    <property type="protein sequence ID" value="SLN31797.1"/>
    <property type="molecule type" value="Genomic_DNA"/>
</dbReference>
<name>A0A1X6YX10_9RHOB</name>
<organism evidence="1 2">
    <name type="scientific">Roseovarius halotolerans</name>
    <dbReference type="NCBI Taxonomy" id="505353"/>
    <lineage>
        <taxon>Bacteria</taxon>
        <taxon>Pseudomonadati</taxon>
        <taxon>Pseudomonadota</taxon>
        <taxon>Alphaproteobacteria</taxon>
        <taxon>Rhodobacterales</taxon>
        <taxon>Roseobacteraceae</taxon>
        <taxon>Roseovarius</taxon>
    </lineage>
</organism>
<sequence>MPLSILVPLVTVGILGIALLLHLLGLSRPVALSDESAARDAWLSEFPDDAPLRVLLSRNRMAALVETPKGRGVVWPMGADTTARYLTGARITRRAEGLRISLPDYTAPRIDLVLDEAETGVWAAPEEQDA</sequence>
<gene>
    <name evidence="1" type="ORF">ROH8110_01497</name>
</gene>